<evidence type="ECO:0000256" key="1">
    <source>
        <dbReference type="SAM" id="MobiDB-lite"/>
    </source>
</evidence>
<keyword evidence="3" id="KW-1185">Reference proteome</keyword>
<reference evidence="2" key="2">
    <citation type="journal article" date="2023" name="Science">
        <title>Genomic signatures of disease resistance in endangered staghorn corals.</title>
        <authorList>
            <person name="Vollmer S.V."/>
            <person name="Selwyn J.D."/>
            <person name="Despard B.A."/>
            <person name="Roesel C.L."/>
        </authorList>
    </citation>
    <scope>NUCLEOTIDE SEQUENCE</scope>
    <source>
        <strain evidence="2">K2</strain>
    </source>
</reference>
<feature type="region of interest" description="Disordered" evidence="1">
    <location>
        <begin position="1"/>
        <end position="24"/>
    </location>
</feature>
<sequence length="82" mass="8944">MASQEGCLDEAPTQQDATPSPTESILDQYEREGHKKVEDTIIVKEPSTRNVRKSRPHCTGQGKGKGFAQHGQHPGLYVLGGE</sequence>
<evidence type="ECO:0000313" key="2">
    <source>
        <dbReference type="EMBL" id="KAK2559343.1"/>
    </source>
</evidence>
<organism evidence="2 3">
    <name type="scientific">Acropora cervicornis</name>
    <name type="common">Staghorn coral</name>
    <dbReference type="NCBI Taxonomy" id="6130"/>
    <lineage>
        <taxon>Eukaryota</taxon>
        <taxon>Metazoa</taxon>
        <taxon>Cnidaria</taxon>
        <taxon>Anthozoa</taxon>
        <taxon>Hexacorallia</taxon>
        <taxon>Scleractinia</taxon>
        <taxon>Astrocoeniina</taxon>
        <taxon>Acroporidae</taxon>
        <taxon>Acropora</taxon>
    </lineage>
</organism>
<dbReference type="AlphaFoldDB" id="A0AAD9QDL5"/>
<feature type="region of interest" description="Disordered" evidence="1">
    <location>
        <begin position="47"/>
        <end position="82"/>
    </location>
</feature>
<proteinExistence type="predicted"/>
<evidence type="ECO:0000313" key="3">
    <source>
        <dbReference type="Proteomes" id="UP001249851"/>
    </source>
</evidence>
<comment type="caution">
    <text evidence="2">The sequence shown here is derived from an EMBL/GenBank/DDBJ whole genome shotgun (WGS) entry which is preliminary data.</text>
</comment>
<gene>
    <name evidence="2" type="ORF">P5673_017960</name>
</gene>
<feature type="compositionally biased region" description="Polar residues" evidence="1">
    <location>
        <begin position="12"/>
        <end position="24"/>
    </location>
</feature>
<dbReference type="EMBL" id="JARQWQ010000040">
    <property type="protein sequence ID" value="KAK2559343.1"/>
    <property type="molecule type" value="Genomic_DNA"/>
</dbReference>
<accession>A0AAD9QDL5</accession>
<name>A0AAD9QDL5_ACRCE</name>
<dbReference type="Proteomes" id="UP001249851">
    <property type="component" value="Unassembled WGS sequence"/>
</dbReference>
<reference evidence="2" key="1">
    <citation type="journal article" date="2023" name="G3 (Bethesda)">
        <title>Whole genome assembly and annotation of the endangered Caribbean coral Acropora cervicornis.</title>
        <authorList>
            <person name="Selwyn J.D."/>
            <person name="Vollmer S.V."/>
        </authorList>
    </citation>
    <scope>NUCLEOTIDE SEQUENCE</scope>
    <source>
        <strain evidence="2">K2</strain>
    </source>
</reference>
<protein>
    <submittedName>
        <fullName evidence="2">Uncharacterized protein</fullName>
    </submittedName>
</protein>